<feature type="compositionally biased region" description="Basic and acidic residues" evidence="1">
    <location>
        <begin position="197"/>
        <end position="209"/>
    </location>
</feature>
<dbReference type="Proteomes" id="UP000243499">
    <property type="component" value="Chromosome 3"/>
</dbReference>
<evidence type="ECO:0000313" key="2">
    <source>
        <dbReference type="EMBL" id="PVH62624.1"/>
    </source>
</evidence>
<accession>A0A2T8KKF8</accession>
<gene>
    <name evidence="2" type="ORF">PAHAL_3G341200</name>
</gene>
<feature type="compositionally biased region" description="Basic and acidic residues" evidence="1">
    <location>
        <begin position="100"/>
        <end position="125"/>
    </location>
</feature>
<feature type="region of interest" description="Disordered" evidence="1">
    <location>
        <begin position="264"/>
        <end position="285"/>
    </location>
</feature>
<feature type="compositionally biased region" description="Polar residues" evidence="1">
    <location>
        <begin position="1"/>
        <end position="11"/>
    </location>
</feature>
<dbReference type="AlphaFoldDB" id="A0A2T8KKF8"/>
<feature type="compositionally biased region" description="Polar residues" evidence="1">
    <location>
        <begin position="358"/>
        <end position="378"/>
    </location>
</feature>
<feature type="compositionally biased region" description="Low complexity" evidence="1">
    <location>
        <begin position="181"/>
        <end position="196"/>
    </location>
</feature>
<name>A0A2T8KKF8_9POAL</name>
<evidence type="ECO:0000256" key="1">
    <source>
        <dbReference type="SAM" id="MobiDB-lite"/>
    </source>
</evidence>
<organism evidence="2">
    <name type="scientific">Panicum hallii</name>
    <dbReference type="NCBI Taxonomy" id="206008"/>
    <lineage>
        <taxon>Eukaryota</taxon>
        <taxon>Viridiplantae</taxon>
        <taxon>Streptophyta</taxon>
        <taxon>Embryophyta</taxon>
        <taxon>Tracheophyta</taxon>
        <taxon>Spermatophyta</taxon>
        <taxon>Magnoliopsida</taxon>
        <taxon>Liliopsida</taxon>
        <taxon>Poales</taxon>
        <taxon>Poaceae</taxon>
        <taxon>PACMAD clade</taxon>
        <taxon>Panicoideae</taxon>
        <taxon>Panicodae</taxon>
        <taxon>Paniceae</taxon>
        <taxon>Panicinae</taxon>
        <taxon>Panicum</taxon>
        <taxon>Panicum sect. Panicum</taxon>
    </lineage>
</organism>
<feature type="region of interest" description="Disordered" evidence="1">
    <location>
        <begin position="169"/>
        <end position="209"/>
    </location>
</feature>
<feature type="compositionally biased region" description="Low complexity" evidence="1">
    <location>
        <begin position="46"/>
        <end position="83"/>
    </location>
</feature>
<dbReference type="Gramene" id="PVH62624">
    <property type="protein sequence ID" value="PVH62624"/>
    <property type="gene ID" value="PAHAL_3G341200"/>
</dbReference>
<protein>
    <submittedName>
        <fullName evidence="2">Uncharacterized protein</fullName>
    </submittedName>
</protein>
<feature type="compositionally biased region" description="Basic and acidic residues" evidence="1">
    <location>
        <begin position="34"/>
        <end position="45"/>
    </location>
</feature>
<dbReference type="EMBL" id="CM008048">
    <property type="protein sequence ID" value="PVH62624.1"/>
    <property type="molecule type" value="Genomic_DNA"/>
</dbReference>
<feature type="region of interest" description="Disordered" evidence="1">
    <location>
        <begin position="1"/>
        <end position="138"/>
    </location>
</feature>
<reference evidence="2" key="1">
    <citation type="submission" date="2018-04" db="EMBL/GenBank/DDBJ databases">
        <title>WGS assembly of Panicum hallii.</title>
        <authorList>
            <person name="Lovell J."/>
            <person name="Jenkins J."/>
            <person name="Lowry D."/>
            <person name="Mamidi S."/>
            <person name="Sreedasyam A."/>
            <person name="Weng X."/>
            <person name="Barry K."/>
            <person name="Bonette J."/>
            <person name="Campitelli B."/>
            <person name="Daum C."/>
            <person name="Gordon S."/>
            <person name="Gould B."/>
            <person name="Lipzen A."/>
            <person name="Macqueen A."/>
            <person name="Palacio-Mejia J."/>
            <person name="Plott C."/>
            <person name="Shakirov E."/>
            <person name="Shu S."/>
            <person name="Yoshinaga Y."/>
            <person name="Zane M."/>
            <person name="Rokhsar D."/>
            <person name="Grimwood J."/>
            <person name="Schmutz J."/>
            <person name="Juenger T."/>
        </authorList>
    </citation>
    <scope>NUCLEOTIDE SEQUENCE [LARGE SCALE GENOMIC DNA]</scope>
    <source>
        <strain evidence="2">FIL2</strain>
    </source>
</reference>
<feature type="compositionally biased region" description="Polar residues" evidence="1">
    <location>
        <begin position="388"/>
        <end position="401"/>
    </location>
</feature>
<proteinExistence type="predicted"/>
<sequence>MPRNMPPQQATAAGPGGSRRCGARGAGAQRQRPHAGEPEERRELRAQAGRWRARAAGPGAREPGSGAGSARGRAQAGSSARLAARSRRSQAVRVAGRPGVEARWRQSEAGVDARRSGGARVERRSGAAPGSRRWRDGSAHVEVWQRAALAELRRVGEWLSLAACGMRRKTGGARAGGSQAGGRAQLRASARQSRSGPSERRELSRHREPVRIRPWRERARAGGVEAEQDDDVQACVCGCETGGTLWNGLRELERGVRECGNAQAHQARGGGGRQFRGTAINGARPTKTDELKGRMRARSLMRCTRSGEPKGKAATRRWRPGAMSSEEPRTASSLHPCGSRGKEGECGAARRKRRSGRIWTSTSTDTSESALPVTGSTRFSKRVRVQDNRPSSTHGNHPRQTSSSSSGSRHRRAHLIVANPIHRGNLLSAYSSPRLSLPQGLP</sequence>
<feature type="region of interest" description="Disordered" evidence="1">
    <location>
        <begin position="303"/>
        <end position="410"/>
    </location>
</feature>